<dbReference type="FunFam" id="3.40.640.10:FF:000084">
    <property type="entry name" value="IscS-like cysteine desulfurase"/>
    <property type="match status" value="1"/>
</dbReference>
<comment type="catalytic activity">
    <reaction evidence="8">
        <text>(sulfur carrier)-H + L-cysteine = (sulfur carrier)-SH + L-alanine</text>
        <dbReference type="Rhea" id="RHEA:43892"/>
        <dbReference type="Rhea" id="RHEA-COMP:14737"/>
        <dbReference type="Rhea" id="RHEA-COMP:14739"/>
        <dbReference type="ChEBI" id="CHEBI:29917"/>
        <dbReference type="ChEBI" id="CHEBI:35235"/>
        <dbReference type="ChEBI" id="CHEBI:57972"/>
        <dbReference type="ChEBI" id="CHEBI:64428"/>
        <dbReference type="EC" id="2.8.1.7"/>
    </reaction>
</comment>
<keyword evidence="11" id="KW-1185">Reference proteome</keyword>
<comment type="similarity">
    <text evidence="2">Belongs to the class-V pyridoxal-phosphate-dependent aminotransferase family. NifS/IscS subfamily.</text>
</comment>
<evidence type="ECO:0000259" key="9">
    <source>
        <dbReference type="Pfam" id="PF00266"/>
    </source>
</evidence>
<keyword evidence="7" id="KW-0411">Iron-sulfur</keyword>
<dbReference type="InterPro" id="IPR000192">
    <property type="entry name" value="Aminotrans_V_dom"/>
</dbReference>
<evidence type="ECO:0000256" key="1">
    <source>
        <dbReference type="ARBA" id="ARBA00001933"/>
    </source>
</evidence>
<evidence type="ECO:0000313" key="10">
    <source>
        <dbReference type="EMBL" id="RSL31592.1"/>
    </source>
</evidence>
<dbReference type="PANTHER" id="PTHR11601:SF34">
    <property type="entry name" value="CYSTEINE DESULFURASE"/>
    <property type="match status" value="1"/>
</dbReference>
<evidence type="ECO:0000256" key="3">
    <source>
        <dbReference type="ARBA" id="ARBA00022679"/>
    </source>
</evidence>
<dbReference type="Gene3D" id="3.40.640.10">
    <property type="entry name" value="Type I PLP-dependent aspartate aminotransferase-like (Major domain)"/>
    <property type="match status" value="1"/>
</dbReference>
<dbReference type="PANTHER" id="PTHR11601">
    <property type="entry name" value="CYSTEINE DESULFURYLASE FAMILY MEMBER"/>
    <property type="match status" value="1"/>
</dbReference>
<accession>A0A3R9PIQ1</accession>
<dbReference type="InterPro" id="IPR015422">
    <property type="entry name" value="PyrdxlP-dep_Trfase_small"/>
</dbReference>
<evidence type="ECO:0000313" key="11">
    <source>
        <dbReference type="Proteomes" id="UP000275076"/>
    </source>
</evidence>
<dbReference type="EMBL" id="RBVX01000023">
    <property type="protein sequence ID" value="RSL31592.1"/>
    <property type="molecule type" value="Genomic_DNA"/>
</dbReference>
<dbReference type="SUPFAM" id="SSF53383">
    <property type="entry name" value="PLP-dependent transferases"/>
    <property type="match status" value="1"/>
</dbReference>
<dbReference type="GO" id="GO:0031071">
    <property type="term" value="F:cysteine desulfurase activity"/>
    <property type="evidence" value="ECO:0007669"/>
    <property type="project" value="UniProtKB-EC"/>
</dbReference>
<dbReference type="Gene3D" id="3.90.1150.10">
    <property type="entry name" value="Aspartate Aminotransferase, domain 1"/>
    <property type="match status" value="1"/>
</dbReference>
<comment type="cofactor">
    <cofactor evidence="1">
        <name>pyridoxal 5'-phosphate</name>
        <dbReference type="ChEBI" id="CHEBI:597326"/>
    </cofactor>
</comment>
<organism evidence="10 11">
    <name type="scientific">Salibacterium salarium</name>
    <dbReference type="NCBI Taxonomy" id="284579"/>
    <lineage>
        <taxon>Bacteria</taxon>
        <taxon>Bacillati</taxon>
        <taxon>Bacillota</taxon>
        <taxon>Bacilli</taxon>
        <taxon>Bacillales</taxon>
        <taxon>Bacillaceae</taxon>
    </lineage>
</organism>
<evidence type="ECO:0000256" key="6">
    <source>
        <dbReference type="ARBA" id="ARBA00023004"/>
    </source>
</evidence>
<evidence type="ECO:0000256" key="7">
    <source>
        <dbReference type="ARBA" id="ARBA00023014"/>
    </source>
</evidence>
<dbReference type="GO" id="GO:0046872">
    <property type="term" value="F:metal ion binding"/>
    <property type="evidence" value="ECO:0007669"/>
    <property type="project" value="UniProtKB-KW"/>
</dbReference>
<keyword evidence="4" id="KW-0479">Metal-binding</keyword>
<dbReference type="InterPro" id="IPR015424">
    <property type="entry name" value="PyrdxlP-dep_Trfase"/>
</dbReference>
<dbReference type="GO" id="GO:0051536">
    <property type="term" value="F:iron-sulfur cluster binding"/>
    <property type="evidence" value="ECO:0007669"/>
    <property type="project" value="UniProtKB-KW"/>
</dbReference>
<dbReference type="InterPro" id="IPR015421">
    <property type="entry name" value="PyrdxlP-dep_Trfase_major"/>
</dbReference>
<dbReference type="RefSeq" id="WP_125558455.1">
    <property type="nucleotide sequence ID" value="NZ_RBVX01000023.1"/>
</dbReference>
<dbReference type="Pfam" id="PF00266">
    <property type="entry name" value="Aminotran_5"/>
    <property type="match status" value="1"/>
</dbReference>
<evidence type="ECO:0000256" key="8">
    <source>
        <dbReference type="ARBA" id="ARBA00050776"/>
    </source>
</evidence>
<keyword evidence="6" id="KW-0408">Iron</keyword>
<feature type="domain" description="Aminotransferase class V" evidence="9">
    <location>
        <begin position="4"/>
        <end position="365"/>
    </location>
</feature>
<evidence type="ECO:0000256" key="2">
    <source>
        <dbReference type="ARBA" id="ARBA00006490"/>
    </source>
</evidence>
<dbReference type="Proteomes" id="UP000275076">
    <property type="component" value="Unassembled WGS sequence"/>
</dbReference>
<dbReference type="Gene3D" id="1.10.260.50">
    <property type="match status" value="1"/>
</dbReference>
<comment type="caution">
    <text evidence="10">The sequence shown here is derived from an EMBL/GenBank/DDBJ whole genome shotgun (WGS) entry which is preliminary data.</text>
</comment>
<evidence type="ECO:0000256" key="5">
    <source>
        <dbReference type="ARBA" id="ARBA00022898"/>
    </source>
</evidence>
<protein>
    <submittedName>
        <fullName evidence="10">Cysteine desulfurase</fullName>
    </submittedName>
</protein>
<dbReference type="NCBIfam" id="NF002806">
    <property type="entry name" value="PRK02948.1"/>
    <property type="match status" value="1"/>
</dbReference>
<keyword evidence="5" id="KW-0663">Pyridoxal phosphate</keyword>
<evidence type="ECO:0000256" key="4">
    <source>
        <dbReference type="ARBA" id="ARBA00022723"/>
    </source>
</evidence>
<dbReference type="AlphaFoldDB" id="A0A3R9PIQ1"/>
<dbReference type="OrthoDB" id="9808002at2"/>
<dbReference type="PIRSF" id="PIRSF005572">
    <property type="entry name" value="NifS"/>
    <property type="match status" value="1"/>
</dbReference>
<proteinExistence type="inferred from homology"/>
<sequence length="383" mass="41841">MQKIYVDHAATTPVHPEACEAMMDVLKNNFGNPSSIHQHGRKARKQLDEAREKLAASIGARPDEIILTSSGTEADNLAIVGYVTANKQKGNHIITTKIEHHAVLHTCERLEKEGFSVTYLPVDEQGRVDVKEVEASITDQTTLITIMHGNNEVGSIQPVTAIADIAENYGIAFHTDAVQSYGLVDINVKTTSITMLTASSHKINGPKGAAFLYVENGTTLAPSLTGGEQERKRRAGTENLPAVAGFAAAARLAQTDSQEHYRFYQALCEHFITSLTTNQVTFEENGPTQDKLPHITNIYMPGIEVESFLVQLDMAGISASSGSACTAGSVEPSHVLDAMFHDQKRASSSVRFSFGMDNTFEEVEYMAKEIKKITNRSIEEEMI</sequence>
<name>A0A3R9PIQ1_9BACI</name>
<dbReference type="InterPro" id="IPR016454">
    <property type="entry name" value="Cysteine_dSase"/>
</dbReference>
<keyword evidence="3" id="KW-0808">Transferase</keyword>
<reference evidence="10 11" key="1">
    <citation type="submission" date="2018-10" db="EMBL/GenBank/DDBJ databases">
        <title>Draft genome sequence of Bacillus salarius IM0101, isolated from a hypersaline soil in Inner Mongolia, China.</title>
        <authorList>
            <person name="Yamprayoonswat W."/>
            <person name="Boonvisut S."/>
            <person name="Jumpathong W."/>
            <person name="Sittihan S."/>
            <person name="Ruangsuj P."/>
            <person name="Wanthongcharoen S."/>
            <person name="Thongpramul N."/>
            <person name="Pimmason S."/>
            <person name="Yu B."/>
            <person name="Yasawong M."/>
        </authorList>
    </citation>
    <scope>NUCLEOTIDE SEQUENCE [LARGE SCALE GENOMIC DNA]</scope>
    <source>
        <strain evidence="10 11">IM0101</strain>
    </source>
</reference>
<gene>
    <name evidence="10" type="ORF">D7Z54_20370</name>
</gene>